<comment type="caution">
    <text evidence="13">The sequence shown here is derived from an EMBL/GenBank/DDBJ whole genome shotgun (WGS) entry which is preliminary data.</text>
</comment>
<keyword evidence="8" id="KW-0496">Mitochondrion</keyword>
<gene>
    <name evidence="13" type="ORF">PPACK8108_LOCUS24620</name>
</gene>
<keyword evidence="9 10" id="KW-0472">Membrane</keyword>
<comment type="subcellular location">
    <subcellularLocation>
        <location evidence="1">Mitochondrion inner membrane</location>
        <topology evidence="1">Multi-pass membrane protein</topology>
    </subcellularLocation>
</comment>
<comment type="similarity">
    <text evidence="2 11">Belongs to the mitochondrial carrier (TC 2.A.29) family.</text>
</comment>
<evidence type="ECO:0000256" key="4">
    <source>
        <dbReference type="ARBA" id="ARBA00022692"/>
    </source>
</evidence>
<keyword evidence="6" id="KW-0999">Mitochondrion inner membrane</keyword>
<dbReference type="PROSITE" id="PS50920">
    <property type="entry name" value="SOLCAR"/>
    <property type="match status" value="3"/>
</dbReference>
<evidence type="ECO:0000256" key="7">
    <source>
        <dbReference type="ARBA" id="ARBA00022989"/>
    </source>
</evidence>
<evidence type="ECO:0000256" key="8">
    <source>
        <dbReference type="ARBA" id="ARBA00023128"/>
    </source>
</evidence>
<dbReference type="EMBL" id="CALTRL010006082">
    <property type="protein sequence ID" value="CAH7689535.1"/>
    <property type="molecule type" value="Genomic_DNA"/>
</dbReference>
<dbReference type="PANTHER" id="PTHR45928:SF1">
    <property type="entry name" value="RE38146P"/>
    <property type="match status" value="1"/>
</dbReference>
<feature type="repeat" description="Solcar" evidence="10">
    <location>
        <begin position="113"/>
        <end position="252"/>
    </location>
</feature>
<feature type="repeat" description="Solcar" evidence="10">
    <location>
        <begin position="9"/>
        <end position="101"/>
    </location>
</feature>
<evidence type="ECO:0000256" key="1">
    <source>
        <dbReference type="ARBA" id="ARBA00004448"/>
    </source>
</evidence>
<dbReference type="SUPFAM" id="SSF103506">
    <property type="entry name" value="Mitochondrial carrier"/>
    <property type="match status" value="1"/>
</dbReference>
<dbReference type="InterPro" id="IPR051508">
    <property type="entry name" value="Mito_Carrier_Antiporter"/>
</dbReference>
<evidence type="ECO:0000256" key="2">
    <source>
        <dbReference type="ARBA" id="ARBA00006375"/>
    </source>
</evidence>
<dbReference type="Pfam" id="PF00153">
    <property type="entry name" value="Mito_carr"/>
    <property type="match status" value="4"/>
</dbReference>
<evidence type="ECO:0000256" key="12">
    <source>
        <dbReference type="SAM" id="Phobius"/>
    </source>
</evidence>
<dbReference type="InterPro" id="IPR023395">
    <property type="entry name" value="MCP_dom_sf"/>
</dbReference>
<keyword evidence="5" id="KW-0677">Repeat</keyword>
<dbReference type="Gene3D" id="1.50.40.10">
    <property type="entry name" value="Mitochondrial carrier domain"/>
    <property type="match status" value="1"/>
</dbReference>
<evidence type="ECO:0000256" key="3">
    <source>
        <dbReference type="ARBA" id="ARBA00022448"/>
    </source>
</evidence>
<dbReference type="InterPro" id="IPR018108">
    <property type="entry name" value="MCP_transmembrane"/>
</dbReference>
<evidence type="ECO:0000313" key="13">
    <source>
        <dbReference type="EMBL" id="CAH7689535.1"/>
    </source>
</evidence>
<evidence type="ECO:0000256" key="11">
    <source>
        <dbReference type="RuleBase" id="RU000488"/>
    </source>
</evidence>
<organism evidence="13 14">
    <name type="scientific">Phakopsora pachyrhizi</name>
    <name type="common">Asian soybean rust disease fungus</name>
    <dbReference type="NCBI Taxonomy" id="170000"/>
    <lineage>
        <taxon>Eukaryota</taxon>
        <taxon>Fungi</taxon>
        <taxon>Dikarya</taxon>
        <taxon>Basidiomycota</taxon>
        <taxon>Pucciniomycotina</taxon>
        <taxon>Pucciniomycetes</taxon>
        <taxon>Pucciniales</taxon>
        <taxon>Phakopsoraceae</taxon>
        <taxon>Phakopsora</taxon>
    </lineage>
</organism>
<evidence type="ECO:0000313" key="14">
    <source>
        <dbReference type="Proteomes" id="UP001153365"/>
    </source>
</evidence>
<proteinExistence type="inferred from homology"/>
<evidence type="ECO:0000256" key="5">
    <source>
        <dbReference type="ARBA" id="ARBA00022737"/>
    </source>
</evidence>
<evidence type="ECO:0000256" key="10">
    <source>
        <dbReference type="PROSITE-ProRule" id="PRU00282"/>
    </source>
</evidence>
<keyword evidence="14" id="KW-1185">Reference proteome</keyword>
<evidence type="ECO:0000256" key="6">
    <source>
        <dbReference type="ARBA" id="ARBA00022792"/>
    </source>
</evidence>
<feature type="transmembrane region" description="Helical" evidence="12">
    <location>
        <begin position="115"/>
        <end position="138"/>
    </location>
</feature>
<accession>A0AAV0BTB0</accession>
<reference evidence="13" key="1">
    <citation type="submission" date="2022-06" db="EMBL/GenBank/DDBJ databases">
        <authorList>
            <consortium name="SYNGENTA / RWTH Aachen University"/>
        </authorList>
    </citation>
    <scope>NUCLEOTIDE SEQUENCE</scope>
</reference>
<keyword evidence="4 10" id="KW-0812">Transmembrane</keyword>
<keyword evidence="7 12" id="KW-1133">Transmembrane helix</keyword>
<sequence length="350" mass="37676">MSDNSNRRMSAAEGFVSGALGACIAVTFTNPMEVAKTRLQLDGELRSKNSPKVYKNTFDVLRKIAMLEGLKSCQKGLGAAYAYQFTLNGSRIGFYEPMRQALGSISGQDPSKRQVWSSISAGAISGVIGAILGNPLFLVKARLQASFSSRTFPSSSSSSSSPSSFSSIPPLNSQSSAASLSKPFLTQSSSSIHRSSINPINVYNYKSALDGLRQILRTEGIKGLARGMDAAILRTAMGSSVQLPAYNYAKSKLAPYFSKDSIAIYFASSSFSGLCVLAAMQPADTTLTRMYNQSSKPGKRLYKNPIDCLWKTIKIEGLSGLYKGSTAHFFRIAPHTIITLVANEAISQWC</sequence>
<name>A0AAV0BTB0_PHAPC</name>
<evidence type="ECO:0000256" key="9">
    <source>
        <dbReference type="ARBA" id="ARBA00023136"/>
    </source>
</evidence>
<dbReference type="Proteomes" id="UP001153365">
    <property type="component" value="Unassembled WGS sequence"/>
</dbReference>
<keyword evidence="3 11" id="KW-0813">Transport</keyword>
<dbReference type="PANTHER" id="PTHR45928">
    <property type="entry name" value="RE38146P"/>
    <property type="match status" value="1"/>
</dbReference>
<protein>
    <submittedName>
        <fullName evidence="13">Mitochondrial carrier domain-containing protein</fullName>
    </submittedName>
</protein>
<dbReference type="AlphaFoldDB" id="A0AAV0BTB0"/>
<feature type="repeat" description="Solcar" evidence="10">
    <location>
        <begin position="260"/>
        <end position="349"/>
    </location>
</feature>
<dbReference type="GO" id="GO:0005743">
    <property type="term" value="C:mitochondrial inner membrane"/>
    <property type="evidence" value="ECO:0007669"/>
    <property type="project" value="UniProtKB-SubCell"/>
</dbReference>